<keyword evidence="2" id="KW-0804">Transcription</keyword>
<dbReference type="EMBL" id="CABPSK010000001">
    <property type="protein sequence ID" value="VVD91994.1"/>
    <property type="molecule type" value="Genomic_DNA"/>
</dbReference>
<evidence type="ECO:0000259" key="5">
    <source>
        <dbReference type="Pfam" id="PF25583"/>
    </source>
</evidence>
<dbReference type="InterPro" id="IPR026881">
    <property type="entry name" value="WYL_dom"/>
</dbReference>
<gene>
    <name evidence="6" type="ORF">PPN31114_01710</name>
</gene>
<evidence type="ECO:0000259" key="3">
    <source>
        <dbReference type="Pfam" id="PF08220"/>
    </source>
</evidence>
<evidence type="ECO:0000313" key="6">
    <source>
        <dbReference type="EMBL" id="VVD91994.1"/>
    </source>
</evidence>
<dbReference type="PANTHER" id="PTHR34580:SF3">
    <property type="entry name" value="PROTEIN PAFB"/>
    <property type="match status" value="1"/>
</dbReference>
<evidence type="ECO:0000259" key="4">
    <source>
        <dbReference type="Pfam" id="PF13280"/>
    </source>
</evidence>
<dbReference type="OrthoDB" id="6400324at2"/>
<dbReference type="PROSITE" id="PS52050">
    <property type="entry name" value="WYL"/>
    <property type="match status" value="1"/>
</dbReference>
<feature type="domain" description="WCX" evidence="5">
    <location>
        <begin position="244"/>
        <end position="319"/>
    </location>
</feature>
<dbReference type="Pfam" id="PF13280">
    <property type="entry name" value="WYL"/>
    <property type="match status" value="1"/>
</dbReference>
<feature type="domain" description="HTH deoR-type" evidence="3">
    <location>
        <begin position="8"/>
        <end position="46"/>
    </location>
</feature>
<accession>A0A5E4TZE4</accession>
<dbReference type="InterPro" id="IPR028349">
    <property type="entry name" value="PafC-like"/>
</dbReference>
<dbReference type="Proteomes" id="UP000366945">
    <property type="component" value="Unassembled WGS sequence"/>
</dbReference>
<keyword evidence="7" id="KW-1185">Reference proteome</keyword>
<dbReference type="PANTHER" id="PTHR34580">
    <property type="match status" value="1"/>
</dbReference>
<keyword evidence="1" id="KW-0805">Transcription regulation</keyword>
<dbReference type="InterPro" id="IPR051534">
    <property type="entry name" value="CBASS_pafABC_assoc_protein"/>
</dbReference>
<reference evidence="6 7" key="1">
    <citation type="submission" date="2019-08" db="EMBL/GenBank/DDBJ databases">
        <authorList>
            <person name="Peeters C."/>
        </authorList>
    </citation>
    <scope>NUCLEOTIDE SEQUENCE [LARGE SCALE GENOMIC DNA]</scope>
    <source>
        <strain evidence="6 7">LMG 31114</strain>
    </source>
</reference>
<dbReference type="InterPro" id="IPR057727">
    <property type="entry name" value="WCX_dom"/>
</dbReference>
<organism evidence="6 7">
    <name type="scientific">Pandoraea pneumonica</name>
    <dbReference type="NCBI Taxonomy" id="2508299"/>
    <lineage>
        <taxon>Bacteria</taxon>
        <taxon>Pseudomonadati</taxon>
        <taxon>Pseudomonadota</taxon>
        <taxon>Betaproteobacteria</taxon>
        <taxon>Burkholderiales</taxon>
        <taxon>Burkholderiaceae</taxon>
        <taxon>Pandoraea</taxon>
    </lineage>
</organism>
<evidence type="ECO:0000313" key="7">
    <source>
        <dbReference type="Proteomes" id="UP000366945"/>
    </source>
</evidence>
<dbReference type="PIRSF" id="PIRSF016838">
    <property type="entry name" value="PafC"/>
    <property type="match status" value="1"/>
</dbReference>
<evidence type="ECO:0000256" key="1">
    <source>
        <dbReference type="ARBA" id="ARBA00023015"/>
    </source>
</evidence>
<proteinExistence type="predicted"/>
<sequence length="330" mass="38154">MSKISIERITKIVRLIRRHGAVSMATFIAELEVSHASVKRDLEFLRDRLGCPVEWDRSRRGWVVRDELADGGRFELPGVWFNESEIFALLTMLHLVEGVQPGLLEEHVSPLKSRLRSLLAEGTNSSKSIERRLKLIHFAPRKVESKHFQLIAGALLGSKRLHLRYLNRDRKEYTERTISPQQLVHYRENWMLDAWCHTRNALRSFALEAVDDVRVVDEAALEVSHDEMQEHFRSGYGIFAGQAAHRARLKFTRERAQWVSKETWHHDQSSEHLEDGSYILEIPYSNDQELLMDLLRHSPEVEILEPPELRQRLHAALCAAATKNLPAAVQ</sequence>
<dbReference type="AlphaFoldDB" id="A0A5E4TZE4"/>
<dbReference type="InterPro" id="IPR001034">
    <property type="entry name" value="DeoR_HTH"/>
</dbReference>
<dbReference type="GO" id="GO:0003700">
    <property type="term" value="F:DNA-binding transcription factor activity"/>
    <property type="evidence" value="ECO:0007669"/>
    <property type="project" value="InterPro"/>
</dbReference>
<dbReference type="RefSeq" id="WP_150678942.1">
    <property type="nucleotide sequence ID" value="NZ_CABPSK010000001.1"/>
</dbReference>
<evidence type="ECO:0000256" key="2">
    <source>
        <dbReference type="ARBA" id="ARBA00023163"/>
    </source>
</evidence>
<dbReference type="Pfam" id="PF08220">
    <property type="entry name" value="HTH_DeoR"/>
    <property type="match status" value="1"/>
</dbReference>
<name>A0A5E4TZE4_9BURK</name>
<protein>
    <submittedName>
        <fullName evidence="6">Transcriptional regulator</fullName>
    </submittedName>
</protein>
<feature type="domain" description="WYL" evidence="4">
    <location>
        <begin position="147"/>
        <end position="215"/>
    </location>
</feature>
<dbReference type="GeneID" id="300403755"/>
<dbReference type="Pfam" id="PF25583">
    <property type="entry name" value="WCX"/>
    <property type="match status" value="1"/>
</dbReference>